<dbReference type="EMBL" id="JAUEPN010000001">
    <property type="protein sequence ID" value="KAK3301286.1"/>
    <property type="molecule type" value="Genomic_DNA"/>
</dbReference>
<comment type="caution">
    <text evidence="3">The sequence shown here is derived from an EMBL/GenBank/DDBJ whole genome shotgun (WGS) entry which is preliminary data.</text>
</comment>
<keyword evidence="2" id="KW-0812">Transmembrane</keyword>
<protein>
    <submittedName>
        <fullName evidence="3">Uncharacterized protein</fullName>
    </submittedName>
</protein>
<keyword evidence="2" id="KW-0472">Membrane</keyword>
<accession>A0AAE0HRP4</accession>
<reference evidence="3" key="2">
    <citation type="submission" date="2023-06" db="EMBL/GenBank/DDBJ databases">
        <authorList>
            <consortium name="Lawrence Berkeley National Laboratory"/>
            <person name="Haridas S."/>
            <person name="Hensen N."/>
            <person name="Bonometti L."/>
            <person name="Westerberg I."/>
            <person name="Brannstrom I.O."/>
            <person name="Guillou S."/>
            <person name="Cros-Aarteil S."/>
            <person name="Calhoun S."/>
            <person name="Kuo A."/>
            <person name="Mondo S."/>
            <person name="Pangilinan J."/>
            <person name="Riley R."/>
            <person name="Labutti K."/>
            <person name="Andreopoulos B."/>
            <person name="Lipzen A."/>
            <person name="Chen C."/>
            <person name="Yanf M."/>
            <person name="Daum C."/>
            <person name="Ng V."/>
            <person name="Clum A."/>
            <person name="Steindorff A."/>
            <person name="Ohm R."/>
            <person name="Martin F."/>
            <person name="Silar P."/>
            <person name="Natvig D."/>
            <person name="Lalanne C."/>
            <person name="Gautier V."/>
            <person name="Ament-Velasquez S.L."/>
            <person name="Kruys A."/>
            <person name="Hutchinson M.I."/>
            <person name="Powell A.J."/>
            <person name="Barry K."/>
            <person name="Miller A.N."/>
            <person name="Grigoriev I.V."/>
            <person name="Debuchy R."/>
            <person name="Gladieux P."/>
            <person name="Thoren M.H."/>
            <person name="Johannesson H."/>
        </authorList>
    </citation>
    <scope>NUCLEOTIDE SEQUENCE</scope>
    <source>
        <strain evidence="3">CBS 168.71</strain>
    </source>
</reference>
<gene>
    <name evidence="3" type="ORF">B0H64DRAFT_383133</name>
</gene>
<keyword evidence="2" id="KW-1133">Transmembrane helix</keyword>
<evidence type="ECO:0000313" key="3">
    <source>
        <dbReference type="EMBL" id="KAK3301286.1"/>
    </source>
</evidence>
<dbReference type="GeneID" id="87839876"/>
<organism evidence="3 4">
    <name type="scientific">Chaetomium fimeti</name>
    <dbReference type="NCBI Taxonomy" id="1854472"/>
    <lineage>
        <taxon>Eukaryota</taxon>
        <taxon>Fungi</taxon>
        <taxon>Dikarya</taxon>
        <taxon>Ascomycota</taxon>
        <taxon>Pezizomycotina</taxon>
        <taxon>Sordariomycetes</taxon>
        <taxon>Sordariomycetidae</taxon>
        <taxon>Sordariales</taxon>
        <taxon>Chaetomiaceae</taxon>
        <taxon>Chaetomium</taxon>
    </lineage>
</organism>
<proteinExistence type="predicted"/>
<name>A0AAE0HRP4_9PEZI</name>
<feature type="transmembrane region" description="Helical" evidence="2">
    <location>
        <begin position="135"/>
        <end position="154"/>
    </location>
</feature>
<feature type="region of interest" description="Disordered" evidence="1">
    <location>
        <begin position="28"/>
        <end position="68"/>
    </location>
</feature>
<dbReference type="Proteomes" id="UP001278766">
    <property type="component" value="Unassembled WGS sequence"/>
</dbReference>
<keyword evidence="4" id="KW-1185">Reference proteome</keyword>
<evidence type="ECO:0000256" key="1">
    <source>
        <dbReference type="SAM" id="MobiDB-lite"/>
    </source>
</evidence>
<reference evidence="3" key="1">
    <citation type="journal article" date="2023" name="Mol. Phylogenet. Evol.">
        <title>Genome-scale phylogeny and comparative genomics of the fungal order Sordariales.</title>
        <authorList>
            <person name="Hensen N."/>
            <person name="Bonometti L."/>
            <person name="Westerberg I."/>
            <person name="Brannstrom I.O."/>
            <person name="Guillou S."/>
            <person name="Cros-Aarteil S."/>
            <person name="Calhoun S."/>
            <person name="Haridas S."/>
            <person name="Kuo A."/>
            <person name="Mondo S."/>
            <person name="Pangilinan J."/>
            <person name="Riley R."/>
            <person name="LaButti K."/>
            <person name="Andreopoulos B."/>
            <person name="Lipzen A."/>
            <person name="Chen C."/>
            <person name="Yan M."/>
            <person name="Daum C."/>
            <person name="Ng V."/>
            <person name="Clum A."/>
            <person name="Steindorff A."/>
            <person name="Ohm R.A."/>
            <person name="Martin F."/>
            <person name="Silar P."/>
            <person name="Natvig D.O."/>
            <person name="Lalanne C."/>
            <person name="Gautier V."/>
            <person name="Ament-Velasquez S.L."/>
            <person name="Kruys A."/>
            <person name="Hutchinson M.I."/>
            <person name="Powell A.J."/>
            <person name="Barry K."/>
            <person name="Miller A.N."/>
            <person name="Grigoriev I.V."/>
            <person name="Debuchy R."/>
            <person name="Gladieux P."/>
            <person name="Hiltunen Thoren M."/>
            <person name="Johannesson H."/>
        </authorList>
    </citation>
    <scope>NUCLEOTIDE SEQUENCE</scope>
    <source>
        <strain evidence="3">CBS 168.71</strain>
    </source>
</reference>
<sequence>MQRTRVVISGISTDSIFHRAVGLKMRPSKCGPRNAALEMRPSPSSPAAVVQRSSERKAPQGRGKQGCRGGSVVVVGQGSIFFRQLGALPRMSECLHPMRSTLRTPSRWVPLTSARRDPQRNGGWPGETCPLSFCFIFFFSFFLIPASSLASMLIP</sequence>
<evidence type="ECO:0000256" key="2">
    <source>
        <dbReference type="SAM" id="Phobius"/>
    </source>
</evidence>
<dbReference type="RefSeq" id="XP_062664800.1">
    <property type="nucleotide sequence ID" value="XM_062802928.1"/>
</dbReference>
<dbReference type="AlphaFoldDB" id="A0AAE0HRP4"/>
<evidence type="ECO:0000313" key="4">
    <source>
        <dbReference type="Proteomes" id="UP001278766"/>
    </source>
</evidence>